<evidence type="ECO:0000256" key="4">
    <source>
        <dbReference type="ARBA" id="ARBA00023004"/>
    </source>
</evidence>
<evidence type="ECO:0000256" key="1">
    <source>
        <dbReference type="ARBA" id="ARBA00008056"/>
    </source>
</evidence>
<evidence type="ECO:0000313" key="7">
    <source>
        <dbReference type="EMBL" id="KAK9664257.1"/>
    </source>
</evidence>
<gene>
    <name evidence="7" type="ORF">RND81_14G029200</name>
</gene>
<keyword evidence="8" id="KW-1185">Reference proteome</keyword>
<dbReference type="Pfam" id="PF03171">
    <property type="entry name" value="2OG-FeII_Oxy"/>
    <property type="match status" value="1"/>
</dbReference>
<dbReference type="GO" id="GO:0016491">
    <property type="term" value="F:oxidoreductase activity"/>
    <property type="evidence" value="ECO:0007669"/>
    <property type="project" value="UniProtKB-KW"/>
</dbReference>
<evidence type="ECO:0000256" key="3">
    <source>
        <dbReference type="ARBA" id="ARBA00023002"/>
    </source>
</evidence>
<protein>
    <recommendedName>
        <fullName evidence="6">Fe2OG dioxygenase domain-containing protein</fullName>
    </recommendedName>
</protein>
<comment type="similarity">
    <text evidence="1 5">Belongs to the iron/ascorbate-dependent oxidoreductase family.</text>
</comment>
<dbReference type="GO" id="GO:0046872">
    <property type="term" value="F:metal ion binding"/>
    <property type="evidence" value="ECO:0007669"/>
    <property type="project" value="UniProtKB-KW"/>
</dbReference>
<dbReference type="InterPro" id="IPR005123">
    <property type="entry name" value="Oxoglu/Fe-dep_dioxygenase_dom"/>
</dbReference>
<dbReference type="Proteomes" id="UP001443914">
    <property type="component" value="Unassembled WGS sequence"/>
</dbReference>
<evidence type="ECO:0000259" key="6">
    <source>
        <dbReference type="PROSITE" id="PS51471"/>
    </source>
</evidence>
<comment type="caution">
    <text evidence="7">The sequence shown here is derived from an EMBL/GenBank/DDBJ whole genome shotgun (WGS) entry which is preliminary data.</text>
</comment>
<dbReference type="PANTHER" id="PTHR47991">
    <property type="entry name" value="OXOGLUTARATE/IRON-DEPENDENT DIOXYGENASE"/>
    <property type="match status" value="1"/>
</dbReference>
<name>A0AAW1GKB4_SAPOF</name>
<dbReference type="AlphaFoldDB" id="A0AAW1GKB4"/>
<dbReference type="InterPro" id="IPR044861">
    <property type="entry name" value="IPNS-like_FE2OG_OXY"/>
</dbReference>
<reference evidence="7" key="1">
    <citation type="submission" date="2024-03" db="EMBL/GenBank/DDBJ databases">
        <title>WGS assembly of Saponaria officinalis var. Norfolk2.</title>
        <authorList>
            <person name="Jenkins J."/>
            <person name="Shu S."/>
            <person name="Grimwood J."/>
            <person name="Barry K."/>
            <person name="Goodstein D."/>
            <person name="Schmutz J."/>
            <person name="Leebens-Mack J."/>
            <person name="Osbourn A."/>
        </authorList>
    </citation>
    <scope>NUCLEOTIDE SEQUENCE [LARGE SCALE GENOMIC DNA]</scope>
    <source>
        <strain evidence="7">JIC</strain>
    </source>
</reference>
<keyword evidence="4 5" id="KW-0408">Iron</keyword>
<evidence type="ECO:0000256" key="2">
    <source>
        <dbReference type="ARBA" id="ARBA00022723"/>
    </source>
</evidence>
<dbReference type="PROSITE" id="PS51471">
    <property type="entry name" value="FE2OG_OXY"/>
    <property type="match status" value="1"/>
</dbReference>
<dbReference type="InterPro" id="IPR050295">
    <property type="entry name" value="Plant_2OG-oxidoreductases"/>
</dbReference>
<evidence type="ECO:0000256" key="5">
    <source>
        <dbReference type="RuleBase" id="RU003682"/>
    </source>
</evidence>
<keyword evidence="2 5" id="KW-0479">Metal-binding</keyword>
<evidence type="ECO:0000313" key="8">
    <source>
        <dbReference type="Proteomes" id="UP001443914"/>
    </source>
</evidence>
<feature type="domain" description="Fe2OG dioxygenase" evidence="6">
    <location>
        <begin position="194"/>
        <end position="296"/>
    </location>
</feature>
<dbReference type="InterPro" id="IPR027443">
    <property type="entry name" value="IPNS-like_sf"/>
</dbReference>
<dbReference type="SUPFAM" id="SSF51197">
    <property type="entry name" value="Clavaminate synthase-like"/>
    <property type="match status" value="1"/>
</dbReference>
<keyword evidence="3 5" id="KW-0560">Oxidoreductase</keyword>
<accession>A0AAW1GKB4</accession>
<dbReference type="EMBL" id="JBDFQZ010000014">
    <property type="protein sequence ID" value="KAK9664257.1"/>
    <property type="molecule type" value="Genomic_DNA"/>
</dbReference>
<proteinExistence type="inferred from homology"/>
<sequence length="351" mass="39916">MSIGSIHDVQELGNNLVPDRFVRDFAERPVLPTLHDTIFSHDVPTIDLVKLSSGDSHELSNLASFCEHWGFFQVINHGIGEKLMDKVESKAMEFFKLPLHEKQKYRMTPGNVQGYGQAFVFSDHQKLDWCNMFALAVDPPFVRNPTLWPTKPVMFSETIETYQSEIRKLSKKLLSYIAKSLGVKAEIFEEIFGEAVQAIRMNYYPPCPRPDLVLGLSPHSDGSALTILHQNKASSVGLQFLKDNTWISVQPLPYAFLVNIGDTIEVLTNGKYKSREHRAVTNEVKDRLSIVTFHAPSYQVELGPLSEFVNQNNPLKYRHYNHGDYSKHYVSNKLQGKKTLDFAKLQTNTMG</sequence>
<dbReference type="Pfam" id="PF14226">
    <property type="entry name" value="DIOX_N"/>
    <property type="match status" value="1"/>
</dbReference>
<dbReference type="Gene3D" id="2.60.120.330">
    <property type="entry name" value="B-lactam Antibiotic, Isopenicillin N Synthase, Chain"/>
    <property type="match status" value="1"/>
</dbReference>
<dbReference type="InterPro" id="IPR026992">
    <property type="entry name" value="DIOX_N"/>
</dbReference>
<dbReference type="FunFam" id="2.60.120.330:FF:000001">
    <property type="entry name" value="Protein SRG1"/>
    <property type="match status" value="1"/>
</dbReference>
<organism evidence="7 8">
    <name type="scientific">Saponaria officinalis</name>
    <name type="common">Common soapwort</name>
    <name type="synonym">Lychnis saponaria</name>
    <dbReference type="NCBI Taxonomy" id="3572"/>
    <lineage>
        <taxon>Eukaryota</taxon>
        <taxon>Viridiplantae</taxon>
        <taxon>Streptophyta</taxon>
        <taxon>Embryophyta</taxon>
        <taxon>Tracheophyta</taxon>
        <taxon>Spermatophyta</taxon>
        <taxon>Magnoliopsida</taxon>
        <taxon>eudicotyledons</taxon>
        <taxon>Gunneridae</taxon>
        <taxon>Pentapetalae</taxon>
        <taxon>Caryophyllales</taxon>
        <taxon>Caryophyllaceae</taxon>
        <taxon>Caryophylleae</taxon>
        <taxon>Saponaria</taxon>
    </lineage>
</organism>